<evidence type="ECO:0008006" key="4">
    <source>
        <dbReference type="Google" id="ProtNLM"/>
    </source>
</evidence>
<keyword evidence="3" id="KW-1185">Reference proteome</keyword>
<keyword evidence="1" id="KW-0472">Membrane</keyword>
<keyword evidence="1" id="KW-1133">Transmembrane helix</keyword>
<evidence type="ECO:0000313" key="2">
    <source>
        <dbReference type="EMBL" id="SHG70732.1"/>
    </source>
</evidence>
<evidence type="ECO:0000256" key="1">
    <source>
        <dbReference type="SAM" id="Phobius"/>
    </source>
</evidence>
<proteinExistence type="predicted"/>
<dbReference type="OrthoDB" id="1445165at2"/>
<dbReference type="EMBL" id="FQVT01000023">
    <property type="protein sequence ID" value="SHG70732.1"/>
    <property type="molecule type" value="Genomic_DNA"/>
</dbReference>
<keyword evidence="1" id="KW-0812">Transmembrane</keyword>
<dbReference type="RefSeq" id="WP_072881844.1">
    <property type="nucleotide sequence ID" value="NZ_FQVT01000023.1"/>
</dbReference>
<evidence type="ECO:0000313" key="3">
    <source>
        <dbReference type="Proteomes" id="UP000183945"/>
    </source>
</evidence>
<sequence length="137" mass="15930">MSQISKKVTFFRRNYFYIIGVVWLFLGVVLLVAKAYPFLSYTYTVLGLIYAGYAYFKKDLPREFIRWDDEKIEISEWQQSTKTYFWKDVDSIYVSELNLTIKSGVANGTMVALDNYSKAKIKKLRTALADFNSLAVV</sequence>
<feature type="transmembrane region" description="Helical" evidence="1">
    <location>
        <begin position="15"/>
        <end position="32"/>
    </location>
</feature>
<accession>A0A1M5M067</accession>
<dbReference type="AlphaFoldDB" id="A0A1M5M067"/>
<dbReference type="Proteomes" id="UP000183945">
    <property type="component" value="Unassembled WGS sequence"/>
</dbReference>
<organism evidence="2 3">
    <name type="scientific">Salegentibacter echinorum</name>
    <dbReference type="NCBI Taxonomy" id="1073325"/>
    <lineage>
        <taxon>Bacteria</taxon>
        <taxon>Pseudomonadati</taxon>
        <taxon>Bacteroidota</taxon>
        <taxon>Flavobacteriia</taxon>
        <taxon>Flavobacteriales</taxon>
        <taxon>Flavobacteriaceae</taxon>
        <taxon>Salegentibacter</taxon>
    </lineage>
</organism>
<feature type="transmembrane region" description="Helical" evidence="1">
    <location>
        <begin position="38"/>
        <end position="56"/>
    </location>
</feature>
<name>A0A1M5M067_SALEC</name>
<protein>
    <recommendedName>
        <fullName evidence="4">PH domain-containing protein</fullName>
    </recommendedName>
</protein>
<reference evidence="3" key="1">
    <citation type="submission" date="2016-11" db="EMBL/GenBank/DDBJ databases">
        <authorList>
            <person name="Varghese N."/>
            <person name="Submissions S."/>
        </authorList>
    </citation>
    <scope>NUCLEOTIDE SEQUENCE [LARGE SCALE GENOMIC DNA]</scope>
    <source>
        <strain evidence="3">DSM 24579</strain>
    </source>
</reference>
<gene>
    <name evidence="2" type="ORF">SAMN05444483_12335</name>
</gene>